<keyword evidence="2" id="KW-1185">Reference proteome</keyword>
<accession>A0A0U4CSL8</accession>
<name>A0A0U4CSL8_9ACTN</name>
<dbReference type="AlphaFoldDB" id="A0A0U4CSL8"/>
<evidence type="ECO:0000313" key="2">
    <source>
        <dbReference type="Proteomes" id="UP000067689"/>
    </source>
</evidence>
<evidence type="ECO:0000313" key="1">
    <source>
        <dbReference type="EMBL" id="ALX06134.1"/>
    </source>
</evidence>
<dbReference type="KEGG" id="aer:AERYTH_16235"/>
<dbReference type="Proteomes" id="UP000067689">
    <property type="component" value="Chromosome"/>
</dbReference>
<dbReference type="RefSeq" id="WP_067860782.1">
    <property type="nucleotide sequence ID" value="NZ_CP011502.1"/>
</dbReference>
<organism evidence="1 2">
    <name type="scientific">Aeromicrobium erythreum</name>
    <dbReference type="NCBI Taxonomy" id="2041"/>
    <lineage>
        <taxon>Bacteria</taxon>
        <taxon>Bacillati</taxon>
        <taxon>Actinomycetota</taxon>
        <taxon>Actinomycetes</taxon>
        <taxon>Propionibacteriales</taxon>
        <taxon>Nocardioidaceae</taxon>
        <taxon>Aeromicrobium</taxon>
    </lineage>
</organism>
<gene>
    <name evidence="1" type="ORF">AERYTH_16235</name>
</gene>
<dbReference type="OrthoDB" id="1425703at2"/>
<evidence type="ECO:0008006" key="3">
    <source>
        <dbReference type="Google" id="ProtNLM"/>
    </source>
</evidence>
<dbReference type="STRING" id="2041.AERYTH_16235"/>
<protein>
    <recommendedName>
        <fullName evidence="3">EcsC family protein</fullName>
    </recommendedName>
</protein>
<dbReference type="EMBL" id="CP011502">
    <property type="protein sequence ID" value="ALX06134.1"/>
    <property type="molecule type" value="Genomic_DNA"/>
</dbReference>
<reference evidence="1 2" key="1">
    <citation type="journal article" date="1991" name="Int. J. Syst. Bacteriol.">
        <title>Description of the erythromycin-producing bacterium Arthrobacter sp. strain NRRL B-3381 as Aeromicrobium erythreum gen. nov., sp. nov.</title>
        <authorList>
            <person name="Miller E.S."/>
            <person name="Woese C.R."/>
            <person name="Brenner S."/>
        </authorList>
    </citation>
    <scope>NUCLEOTIDE SEQUENCE [LARGE SCALE GENOMIC DNA]</scope>
    <source>
        <strain evidence="1 2">AR18</strain>
    </source>
</reference>
<proteinExistence type="predicted"/>
<sequence length="228" mass="23706">MAGLRGRAAVAATNKFAPQVAGGFVRQVLDRAIDGVGPLPSARKAADAHLVDTDGDVEAAITRLVRRHTALAGAQGFVTNLGGIAAVAVSVPANVVGVTLVQAHMVAGVAALRGYDLTDPRVRNAILVCMLGEDAVKDLLKSGKLPSPPMTLATSPVHSPELDRIISHEVTAELVTRTVGRRAVTLVARRVPLIGGAVAGGSDGWSTRQIGQYAARELKDRNIPKRQA</sequence>
<dbReference type="PATRIC" id="fig|2041.4.peg.3393"/>